<sequence length="124" mass="14895">MQELKENKAKITTQLRLLRQKLRYNTTVNKPTEQISAQIELLIQAKKQLQTDFDKTYLSEAQLTHKLLLKERYQNKKAQALQEGKRYDQLEYYYRIKAQKEQDNLIAQQRTDKLIEQLSYSMVE</sequence>
<dbReference type="Proteomes" id="UP001642409">
    <property type="component" value="Unassembled WGS sequence"/>
</dbReference>
<dbReference type="AlphaFoldDB" id="A0AA86P7F9"/>
<comment type="caution">
    <text evidence="1">The sequence shown here is derived from an EMBL/GenBank/DDBJ whole genome shotgun (WGS) entry which is preliminary data.</text>
</comment>
<dbReference type="EMBL" id="CATOUU010000543">
    <property type="protein sequence ID" value="CAI9933532.1"/>
    <property type="molecule type" value="Genomic_DNA"/>
</dbReference>
<dbReference type="EMBL" id="CAXDID020000494">
    <property type="protein sequence ID" value="CAL6097322.1"/>
    <property type="molecule type" value="Genomic_DNA"/>
</dbReference>
<reference evidence="2 3" key="2">
    <citation type="submission" date="2024-07" db="EMBL/GenBank/DDBJ databases">
        <authorList>
            <person name="Akdeniz Z."/>
        </authorList>
    </citation>
    <scope>NUCLEOTIDE SEQUENCE [LARGE SCALE GENOMIC DNA]</scope>
</reference>
<proteinExistence type="predicted"/>
<keyword evidence="3" id="KW-1185">Reference proteome</keyword>
<gene>
    <name evidence="1" type="ORF">HINF_LOCUS21177</name>
    <name evidence="2" type="ORF">HINF_LOCUS68872</name>
</gene>
<name>A0AA86P7F9_9EUKA</name>
<reference evidence="1" key="1">
    <citation type="submission" date="2023-06" db="EMBL/GenBank/DDBJ databases">
        <authorList>
            <person name="Kurt Z."/>
        </authorList>
    </citation>
    <scope>NUCLEOTIDE SEQUENCE</scope>
</reference>
<organism evidence="1">
    <name type="scientific">Hexamita inflata</name>
    <dbReference type="NCBI Taxonomy" id="28002"/>
    <lineage>
        <taxon>Eukaryota</taxon>
        <taxon>Metamonada</taxon>
        <taxon>Diplomonadida</taxon>
        <taxon>Hexamitidae</taxon>
        <taxon>Hexamitinae</taxon>
        <taxon>Hexamita</taxon>
    </lineage>
</organism>
<evidence type="ECO:0000313" key="3">
    <source>
        <dbReference type="Proteomes" id="UP001642409"/>
    </source>
</evidence>
<accession>A0AA86P7F9</accession>
<protein>
    <submittedName>
        <fullName evidence="2">Hypothetical_protein</fullName>
    </submittedName>
</protein>
<evidence type="ECO:0000313" key="1">
    <source>
        <dbReference type="EMBL" id="CAI9933532.1"/>
    </source>
</evidence>
<evidence type="ECO:0000313" key="2">
    <source>
        <dbReference type="EMBL" id="CAL6097322.1"/>
    </source>
</evidence>